<name>A0ABW1KXT2_9PROT</name>
<evidence type="ECO:0000256" key="5">
    <source>
        <dbReference type="ARBA" id="ARBA00022670"/>
    </source>
</evidence>
<evidence type="ECO:0000256" key="3">
    <source>
        <dbReference type="ARBA" id="ARBA00013208"/>
    </source>
</evidence>
<keyword evidence="5 7" id="KW-0645">Protease</keyword>
<keyword evidence="11" id="KW-1185">Reference proteome</keyword>
<dbReference type="PROSITE" id="PS00760">
    <property type="entry name" value="SPASE_I_2"/>
    <property type="match status" value="1"/>
</dbReference>
<dbReference type="InterPro" id="IPR019756">
    <property type="entry name" value="Pept_S26A_signal_pept_1_Ser-AS"/>
</dbReference>
<dbReference type="InterPro" id="IPR036286">
    <property type="entry name" value="LexA/Signal_pep-like_sf"/>
</dbReference>
<gene>
    <name evidence="10" type="primary">lepB</name>
    <name evidence="10" type="ORF">ACFMB1_04730</name>
</gene>
<dbReference type="Pfam" id="PF10502">
    <property type="entry name" value="Peptidase_S26"/>
    <property type="match status" value="1"/>
</dbReference>
<comment type="catalytic activity">
    <reaction evidence="1 7">
        <text>Cleavage of hydrophobic, N-terminal signal or leader sequences from secreted and periplasmic proteins.</text>
        <dbReference type="EC" id="3.4.21.89"/>
    </reaction>
</comment>
<protein>
    <recommendedName>
        <fullName evidence="4 7">Signal peptidase I</fullName>
        <ecNumber evidence="3 7">3.4.21.89</ecNumber>
    </recommendedName>
</protein>
<evidence type="ECO:0000313" key="11">
    <source>
        <dbReference type="Proteomes" id="UP001596116"/>
    </source>
</evidence>
<dbReference type="Gene3D" id="2.10.109.10">
    <property type="entry name" value="Umud Fragment, subunit A"/>
    <property type="match status" value="1"/>
</dbReference>
<evidence type="ECO:0000256" key="1">
    <source>
        <dbReference type="ARBA" id="ARBA00000677"/>
    </source>
</evidence>
<feature type="domain" description="Peptidase S26" evidence="9">
    <location>
        <begin position="15"/>
        <end position="222"/>
    </location>
</feature>
<evidence type="ECO:0000256" key="6">
    <source>
        <dbReference type="ARBA" id="ARBA00022801"/>
    </source>
</evidence>
<dbReference type="PANTHER" id="PTHR43390:SF1">
    <property type="entry name" value="CHLOROPLAST PROCESSING PEPTIDASE"/>
    <property type="match status" value="1"/>
</dbReference>
<dbReference type="PROSITE" id="PS00501">
    <property type="entry name" value="SPASE_I_1"/>
    <property type="match status" value="1"/>
</dbReference>
<comment type="similarity">
    <text evidence="2 8">Belongs to the peptidase S26 family.</text>
</comment>
<comment type="caution">
    <text evidence="10">The sequence shown here is derived from an EMBL/GenBank/DDBJ whole genome shotgun (WGS) entry which is preliminary data.</text>
</comment>
<dbReference type="InterPro" id="IPR019757">
    <property type="entry name" value="Pept_S26A_signal_pept_1_Lys-AS"/>
</dbReference>
<sequence>MLSKLPWKKIRSEFLFFACILAVLLTFRTTAYGMYFIPSESMLPTLAVGDRILVNKFAYGYSRHSVPFSIGPEIATPTGRLFGRLPAHGDLVVFKHPDSRETLIKRVIGLPGDTIELREGRLFLNDAEAPRVLDDLFRYREHHGGVASVAAFSETLPGGREHEIYERGDNYRGDDFGPAVIPANHLFVMGDNRDNSIDSRFPYPGVGFLPVENLVGRADLLMFSLNRQREEEDLKKLKRQRSFMAPLQ</sequence>
<evidence type="ECO:0000256" key="2">
    <source>
        <dbReference type="ARBA" id="ARBA00009370"/>
    </source>
</evidence>
<dbReference type="EMBL" id="JBHPON010000001">
    <property type="protein sequence ID" value="MFC6034837.1"/>
    <property type="molecule type" value="Genomic_DNA"/>
</dbReference>
<keyword evidence="6 7" id="KW-0378">Hydrolase</keyword>
<dbReference type="PROSITE" id="PS00761">
    <property type="entry name" value="SPASE_I_3"/>
    <property type="match status" value="1"/>
</dbReference>
<accession>A0ABW1KXT2</accession>
<dbReference type="InterPro" id="IPR000223">
    <property type="entry name" value="Pept_S26A_signal_pept_1"/>
</dbReference>
<dbReference type="GO" id="GO:0009003">
    <property type="term" value="F:signal peptidase activity"/>
    <property type="evidence" value="ECO:0007669"/>
    <property type="project" value="UniProtKB-EC"/>
</dbReference>
<dbReference type="RefSeq" id="WP_379879825.1">
    <property type="nucleotide sequence ID" value="NZ_JBHPON010000001.1"/>
</dbReference>
<evidence type="ECO:0000313" key="10">
    <source>
        <dbReference type="EMBL" id="MFC6034837.1"/>
    </source>
</evidence>
<dbReference type="EC" id="3.4.21.89" evidence="3 7"/>
<dbReference type="CDD" id="cd06530">
    <property type="entry name" value="S26_SPase_I"/>
    <property type="match status" value="1"/>
</dbReference>
<evidence type="ECO:0000256" key="8">
    <source>
        <dbReference type="RuleBase" id="RU362042"/>
    </source>
</evidence>
<evidence type="ECO:0000256" key="7">
    <source>
        <dbReference type="RuleBase" id="RU003993"/>
    </source>
</evidence>
<proteinExistence type="inferred from homology"/>
<dbReference type="NCBIfam" id="TIGR02227">
    <property type="entry name" value="sigpep_I_bact"/>
    <property type="match status" value="1"/>
</dbReference>
<organism evidence="10 11">
    <name type="scientific">Hyphococcus aureus</name>
    <dbReference type="NCBI Taxonomy" id="2666033"/>
    <lineage>
        <taxon>Bacteria</taxon>
        <taxon>Pseudomonadati</taxon>
        <taxon>Pseudomonadota</taxon>
        <taxon>Alphaproteobacteria</taxon>
        <taxon>Parvularculales</taxon>
        <taxon>Parvularculaceae</taxon>
        <taxon>Hyphococcus</taxon>
    </lineage>
</organism>
<dbReference type="PRINTS" id="PR00727">
    <property type="entry name" value="LEADERPTASE"/>
</dbReference>
<dbReference type="SUPFAM" id="SSF51306">
    <property type="entry name" value="LexA/Signal peptidase"/>
    <property type="match status" value="1"/>
</dbReference>
<dbReference type="Proteomes" id="UP001596116">
    <property type="component" value="Unassembled WGS sequence"/>
</dbReference>
<evidence type="ECO:0000259" key="9">
    <source>
        <dbReference type="Pfam" id="PF10502"/>
    </source>
</evidence>
<comment type="subcellular location">
    <subcellularLocation>
        <location evidence="8">Membrane</location>
        <topology evidence="8">Single-pass type II membrane protein</topology>
    </subcellularLocation>
</comment>
<dbReference type="InterPro" id="IPR019758">
    <property type="entry name" value="Pept_S26A_signal_pept_1_CS"/>
</dbReference>
<evidence type="ECO:0000256" key="4">
    <source>
        <dbReference type="ARBA" id="ARBA00019232"/>
    </source>
</evidence>
<dbReference type="PANTHER" id="PTHR43390">
    <property type="entry name" value="SIGNAL PEPTIDASE I"/>
    <property type="match status" value="1"/>
</dbReference>
<dbReference type="InterPro" id="IPR019533">
    <property type="entry name" value="Peptidase_S26"/>
</dbReference>
<reference evidence="10 11" key="1">
    <citation type="submission" date="2024-09" db="EMBL/GenBank/DDBJ databases">
        <authorList>
            <person name="Zhang Z.-H."/>
        </authorList>
    </citation>
    <scope>NUCLEOTIDE SEQUENCE [LARGE SCALE GENOMIC DNA]</scope>
    <source>
        <strain evidence="10 11">HHTR114</strain>
    </source>
</reference>